<dbReference type="SUPFAM" id="SSF53756">
    <property type="entry name" value="UDP-Glycosyltransferase/glycogen phosphorylase"/>
    <property type="match status" value="1"/>
</dbReference>
<dbReference type="GO" id="GO:0016757">
    <property type="term" value="F:glycosyltransferase activity"/>
    <property type="evidence" value="ECO:0007669"/>
    <property type="project" value="UniProtKB-KW"/>
</dbReference>
<evidence type="ECO:0000313" key="5">
    <source>
        <dbReference type="EMBL" id="MUN54377.1"/>
    </source>
</evidence>
<keyword evidence="2 5" id="KW-0808">Transferase</keyword>
<evidence type="ECO:0000256" key="1">
    <source>
        <dbReference type="ARBA" id="ARBA00022676"/>
    </source>
</evidence>
<proteinExistence type="predicted"/>
<reference evidence="5 6" key="1">
    <citation type="submission" date="2019-12" db="EMBL/GenBank/DDBJ databases">
        <authorList>
            <person name="Li J."/>
            <person name="Shi Y."/>
            <person name="Xu G."/>
            <person name="Xiao D."/>
            <person name="Ran X."/>
        </authorList>
    </citation>
    <scope>NUCLEOTIDE SEQUENCE [LARGE SCALE GENOMIC DNA]</scope>
    <source>
        <strain evidence="5 6">JCM 15915</strain>
    </source>
</reference>
<name>A0A7K1LGQ1_9MICC</name>
<protein>
    <submittedName>
        <fullName evidence="5">Glycosyltransferase</fullName>
    </submittedName>
</protein>
<dbReference type="Proteomes" id="UP000462152">
    <property type="component" value="Unassembled WGS sequence"/>
</dbReference>
<dbReference type="EMBL" id="WOGT01000001">
    <property type="protein sequence ID" value="MUN54377.1"/>
    <property type="molecule type" value="Genomic_DNA"/>
</dbReference>
<feature type="domain" description="Glycosyl transferase family 1" evidence="3">
    <location>
        <begin position="194"/>
        <end position="329"/>
    </location>
</feature>
<sequence>MRLLVDARYVRPVHDGISRYTASLLHSLARCIESGEYPGLAVAMLVSDDAQLDQLPPLPSVRGYSPTGPLEPLSALAVNRFRPDVVFSPMQTMGSWGRKYKLILTLHDLIYYDHPEPPGFLPAPVRIGWRLFHRSYLPQRLLLNRADAVATVSRTTASLIREHDLTTRPVTVIPNAPPRGIGVTREQALDRAAHRRKSLVYMGSAMPYKGVDLLIRGIEHLPDYELHLLSRYDPRRKEELRAIVPQGASVTFHDGVTDEDYRRLLGTCTALVTASSAEGYGLPLAEAAAEGTARIVSDIPIFREIAPNAAHIDFSHPGEFAEAVRNLEDPDTYRAAALGALDDAARYSWDDSARELIGLAQSL</sequence>
<dbReference type="AlphaFoldDB" id="A0A7K1LGQ1"/>
<dbReference type="PANTHER" id="PTHR46401">
    <property type="entry name" value="GLYCOSYLTRANSFERASE WBBK-RELATED"/>
    <property type="match status" value="1"/>
</dbReference>
<evidence type="ECO:0000259" key="3">
    <source>
        <dbReference type="Pfam" id="PF00534"/>
    </source>
</evidence>
<comment type="caution">
    <text evidence="5">The sequence shown here is derived from an EMBL/GenBank/DDBJ whole genome shotgun (WGS) entry which is preliminary data.</text>
</comment>
<evidence type="ECO:0000313" key="6">
    <source>
        <dbReference type="Proteomes" id="UP000462152"/>
    </source>
</evidence>
<evidence type="ECO:0000256" key="2">
    <source>
        <dbReference type="ARBA" id="ARBA00022679"/>
    </source>
</evidence>
<dbReference type="Pfam" id="PF13439">
    <property type="entry name" value="Glyco_transf_4"/>
    <property type="match status" value="1"/>
</dbReference>
<dbReference type="Gene3D" id="3.40.50.2000">
    <property type="entry name" value="Glycogen Phosphorylase B"/>
    <property type="match status" value="2"/>
</dbReference>
<accession>A0A7K1LGQ1</accession>
<organism evidence="5 6">
    <name type="scientific">Rothia koreensis</name>
    <dbReference type="NCBI Taxonomy" id="592378"/>
    <lineage>
        <taxon>Bacteria</taxon>
        <taxon>Bacillati</taxon>
        <taxon>Actinomycetota</taxon>
        <taxon>Actinomycetes</taxon>
        <taxon>Micrococcales</taxon>
        <taxon>Micrococcaceae</taxon>
        <taxon>Rothia</taxon>
    </lineage>
</organism>
<dbReference type="InterPro" id="IPR028098">
    <property type="entry name" value="Glyco_trans_4-like_N"/>
</dbReference>
<dbReference type="OrthoDB" id="9801609at2"/>
<dbReference type="PANTHER" id="PTHR46401:SF2">
    <property type="entry name" value="GLYCOSYLTRANSFERASE WBBK-RELATED"/>
    <property type="match status" value="1"/>
</dbReference>
<dbReference type="Pfam" id="PF00534">
    <property type="entry name" value="Glycos_transf_1"/>
    <property type="match status" value="1"/>
</dbReference>
<dbReference type="RefSeq" id="WP_129314534.1">
    <property type="nucleotide sequence ID" value="NZ_NOIQ01000001.1"/>
</dbReference>
<evidence type="ECO:0000259" key="4">
    <source>
        <dbReference type="Pfam" id="PF13439"/>
    </source>
</evidence>
<dbReference type="InterPro" id="IPR001296">
    <property type="entry name" value="Glyco_trans_1"/>
</dbReference>
<gene>
    <name evidence="5" type="ORF">GMA10_03965</name>
</gene>
<keyword evidence="1" id="KW-0328">Glycosyltransferase</keyword>
<dbReference type="CDD" id="cd03809">
    <property type="entry name" value="GT4_MtfB-like"/>
    <property type="match status" value="1"/>
</dbReference>
<feature type="domain" description="Glycosyltransferase subfamily 4-like N-terminal" evidence="4">
    <location>
        <begin position="55"/>
        <end position="175"/>
    </location>
</feature>
<dbReference type="GO" id="GO:0009103">
    <property type="term" value="P:lipopolysaccharide biosynthetic process"/>
    <property type="evidence" value="ECO:0007669"/>
    <property type="project" value="TreeGrafter"/>
</dbReference>
<keyword evidence="6" id="KW-1185">Reference proteome</keyword>